<reference evidence="2 3" key="1">
    <citation type="submission" date="2024-03" db="EMBL/GenBank/DDBJ databases">
        <title>Aquirufa genome sequencing.</title>
        <authorList>
            <person name="Pitt A."/>
            <person name="Hahn M.W."/>
        </authorList>
    </citation>
    <scope>NUCLEOTIDE SEQUENCE [LARGE SCALE GENOMIC DNA]</scope>
    <source>
        <strain evidence="2 3">PLAD-142S6K</strain>
    </source>
</reference>
<evidence type="ECO:0000259" key="1">
    <source>
        <dbReference type="Pfam" id="PF08241"/>
    </source>
</evidence>
<keyword evidence="3" id="KW-1185">Reference proteome</keyword>
<comment type="caution">
    <text evidence="2">The sequence shown here is derived from an EMBL/GenBank/DDBJ whole genome shotgun (WGS) entry which is preliminary data.</text>
</comment>
<proteinExistence type="predicted"/>
<dbReference type="GO" id="GO:0032259">
    <property type="term" value="P:methylation"/>
    <property type="evidence" value="ECO:0007669"/>
    <property type="project" value="UniProtKB-KW"/>
</dbReference>
<name>A0ABW6CZU0_9BACT</name>
<keyword evidence="2" id="KW-0808">Transferase</keyword>
<dbReference type="GO" id="GO:0008168">
    <property type="term" value="F:methyltransferase activity"/>
    <property type="evidence" value="ECO:0007669"/>
    <property type="project" value="UniProtKB-KW"/>
</dbReference>
<dbReference type="RefSeq" id="WP_377975418.1">
    <property type="nucleotide sequence ID" value="NZ_JBBKYA010000002.1"/>
</dbReference>
<dbReference type="EMBL" id="JBBKYA010000002">
    <property type="protein sequence ID" value="MFD3275461.1"/>
    <property type="molecule type" value="Genomic_DNA"/>
</dbReference>
<dbReference type="Proteomes" id="UP001598114">
    <property type="component" value="Unassembled WGS sequence"/>
</dbReference>
<protein>
    <submittedName>
        <fullName evidence="2">Methyltransferase domain-containing protein</fullName>
    </submittedName>
</protein>
<dbReference type="Gene3D" id="3.40.50.150">
    <property type="entry name" value="Vaccinia Virus protein VP39"/>
    <property type="match status" value="1"/>
</dbReference>
<accession>A0ABW6CZU0</accession>
<feature type="domain" description="Methyltransferase type 11" evidence="1">
    <location>
        <begin position="149"/>
        <end position="195"/>
    </location>
</feature>
<evidence type="ECO:0000313" key="3">
    <source>
        <dbReference type="Proteomes" id="UP001598114"/>
    </source>
</evidence>
<dbReference type="Pfam" id="PF08241">
    <property type="entry name" value="Methyltransf_11"/>
    <property type="match status" value="1"/>
</dbReference>
<evidence type="ECO:0000313" key="2">
    <source>
        <dbReference type="EMBL" id="MFD3275461.1"/>
    </source>
</evidence>
<dbReference type="SUPFAM" id="SSF53335">
    <property type="entry name" value="S-adenosyl-L-methionine-dependent methyltransferases"/>
    <property type="match status" value="1"/>
</dbReference>
<dbReference type="InterPro" id="IPR029063">
    <property type="entry name" value="SAM-dependent_MTases_sf"/>
</dbReference>
<dbReference type="InterPro" id="IPR013216">
    <property type="entry name" value="Methyltransf_11"/>
</dbReference>
<gene>
    <name evidence="2" type="ORF">SKC38_04375</name>
</gene>
<sequence>MEKLHNLLACPNCKYDLKINNDNAFCSNETCRHHKLPFSKFQNKFVLVDFNKSILKSSSISEDVNLELVQRNQTSNTVRKALRRVLNGSPNISKCNFQKALSVVKLDHTLRILIIGGGTIGEGLDEFYSNYKDSIISFDVYNSINVDFIADAHSIPLKSNSIDLIIIQAVLEHVFNPTEVVDECYRVLKSDGVIYAETPFLQGVHEGAYDFTRYSVLGHRILFKKFLATETGVIGGAGVSLLWSIEYFFRGLFRSVLIGKFFKAIFIWIRWLEKLIPEKYNIDGACGSYFIGIKQDNIIELQPWEYLQDYKGAQ</sequence>
<organism evidence="2 3">
    <name type="scientific">Aquirufa echingensis</name>
    <dbReference type="NCBI Taxonomy" id="3096516"/>
    <lineage>
        <taxon>Bacteria</taxon>
        <taxon>Pseudomonadati</taxon>
        <taxon>Bacteroidota</taxon>
        <taxon>Cytophagia</taxon>
        <taxon>Cytophagales</taxon>
        <taxon>Flectobacillaceae</taxon>
        <taxon>Aquirufa</taxon>
    </lineage>
</organism>
<keyword evidence="2" id="KW-0489">Methyltransferase</keyword>